<organism evidence="1">
    <name type="scientific">Marseillevirus LCMAC103</name>
    <dbReference type="NCBI Taxonomy" id="2506604"/>
    <lineage>
        <taxon>Viruses</taxon>
        <taxon>Varidnaviria</taxon>
        <taxon>Bamfordvirae</taxon>
        <taxon>Nucleocytoviricota</taxon>
        <taxon>Megaviricetes</taxon>
        <taxon>Pimascovirales</taxon>
        <taxon>Pimascovirales incertae sedis</taxon>
        <taxon>Marseilleviridae</taxon>
    </lineage>
</organism>
<proteinExistence type="predicted"/>
<name>A0A481YUI2_9VIRU</name>
<dbReference type="EMBL" id="MK500335">
    <property type="protein sequence ID" value="QBK86680.1"/>
    <property type="molecule type" value="Genomic_DNA"/>
</dbReference>
<gene>
    <name evidence="1" type="ORF">LCMAC103_00090</name>
</gene>
<accession>A0A481YUI2</accession>
<evidence type="ECO:0000313" key="1">
    <source>
        <dbReference type="EMBL" id="QBK86680.1"/>
    </source>
</evidence>
<reference evidence="1" key="1">
    <citation type="journal article" date="2019" name="MBio">
        <title>Virus Genomes from Deep Sea Sediments Expand the Ocean Megavirome and Support Independent Origins of Viral Gigantism.</title>
        <authorList>
            <person name="Backstrom D."/>
            <person name="Yutin N."/>
            <person name="Jorgensen S.L."/>
            <person name="Dharamshi J."/>
            <person name="Homa F."/>
            <person name="Zaremba-Niedwiedzka K."/>
            <person name="Spang A."/>
            <person name="Wolf Y.I."/>
            <person name="Koonin E.V."/>
            <person name="Ettema T.J."/>
        </authorList>
    </citation>
    <scope>NUCLEOTIDE SEQUENCE</scope>
</reference>
<sequence length="152" mass="15326">MAFHKMPTNNVLTINGVTSIPGATATAGGAISAARVLTAADSGSTFLLTQGGASFRIDLPAPAGGMFFKFVLETEGSASINIQTLNTGSEFYIGSYDNAGTATAAVSSAVQVQFKNAALTGDTVELSAASSTKWFFTGRCVATGGVITDVSA</sequence>
<protein>
    <submittedName>
        <fullName evidence="1">Uncharacterized protein</fullName>
    </submittedName>
</protein>